<dbReference type="RefSeq" id="WP_081534363.1">
    <property type="nucleotide sequence ID" value="NZ_CP027644.1"/>
</dbReference>
<name>A0A1V9RBU0_9LACO</name>
<dbReference type="Proteomes" id="UP000192575">
    <property type="component" value="Unassembled WGS sequence"/>
</dbReference>
<evidence type="ECO:0000313" key="1">
    <source>
        <dbReference type="EMBL" id="OQQ90544.1"/>
    </source>
</evidence>
<dbReference type="AlphaFoldDB" id="A0A1V9RBU0"/>
<sequence length="237" mass="28991">MNNSVYINDKVGKFYYVANDEDYGYFELTMLQDEGFHFVSYLDKEEKNAILDEIYKLPVAKMIKLLKKLEERWRIMKCYRFNLSEVRFMYLQDYYDEPGYEMEFDREDYLAWLKEDCLPEYFNDIDYNDLDVILNFLKENKDNFYFEFLRGNCQGDYCYAWNGKVDKYQDYDREYLENVAYSSWISIFESNNEGEIGEPIENVPDYYVYDGKENTYLSEYMTEKYEARLAKEDITYY</sequence>
<dbReference type="EMBL" id="NBEF01000017">
    <property type="protein sequence ID" value="OQQ90544.1"/>
    <property type="molecule type" value="Genomic_DNA"/>
</dbReference>
<gene>
    <name evidence="1" type="ORF">B6U56_04470</name>
</gene>
<comment type="caution">
    <text evidence="1">The sequence shown here is derived from an EMBL/GenBank/DDBJ whole genome shotgun (WGS) entry which is preliminary data.</text>
</comment>
<protein>
    <submittedName>
        <fullName evidence="1">Uncharacterized protein</fullName>
    </submittedName>
</protein>
<organism evidence="1 2">
    <name type="scientific">Ligilactobacillus salivarius</name>
    <dbReference type="NCBI Taxonomy" id="1624"/>
    <lineage>
        <taxon>Bacteria</taxon>
        <taxon>Bacillati</taxon>
        <taxon>Bacillota</taxon>
        <taxon>Bacilli</taxon>
        <taxon>Lactobacillales</taxon>
        <taxon>Lactobacillaceae</taxon>
        <taxon>Ligilactobacillus</taxon>
    </lineage>
</organism>
<evidence type="ECO:0000313" key="2">
    <source>
        <dbReference type="Proteomes" id="UP000192575"/>
    </source>
</evidence>
<proteinExistence type="predicted"/>
<reference evidence="1 2" key="1">
    <citation type="submission" date="2017-03" db="EMBL/GenBank/DDBJ databases">
        <title>Phylogenomics and comparative genomics of Lactobacillus salivarius, a mammalian gut commensal.</title>
        <authorList>
            <person name="Harris H.M."/>
        </authorList>
    </citation>
    <scope>NUCLEOTIDE SEQUENCE [LARGE SCALE GENOMIC DNA]</scope>
    <source>
        <strain evidence="1 2">JCM 1047</strain>
    </source>
</reference>
<accession>A0A1V9RBU0</accession>